<evidence type="ECO:0000256" key="6">
    <source>
        <dbReference type="ARBA" id="ARBA00022840"/>
    </source>
</evidence>
<keyword evidence="2" id="KW-0641">Proline biosynthesis</keyword>
<dbReference type="InterPro" id="IPR001057">
    <property type="entry name" value="Glu/AcGlu_kinase"/>
</dbReference>
<evidence type="ECO:0000313" key="10">
    <source>
        <dbReference type="EMBL" id="WWC86035.1"/>
    </source>
</evidence>
<dbReference type="CDD" id="cd04242">
    <property type="entry name" value="AAK_G5K_ProB"/>
    <property type="match status" value="1"/>
</dbReference>
<dbReference type="InterPro" id="IPR001048">
    <property type="entry name" value="Asp/Glu/Uridylate_kinase"/>
</dbReference>
<evidence type="ECO:0000256" key="3">
    <source>
        <dbReference type="ARBA" id="ARBA00022679"/>
    </source>
</evidence>
<feature type="region of interest" description="Disordered" evidence="7">
    <location>
        <begin position="355"/>
        <end position="413"/>
    </location>
</feature>
<dbReference type="PRINTS" id="PR00474">
    <property type="entry name" value="GLU5KINASE"/>
</dbReference>
<dbReference type="PANTHER" id="PTHR43654">
    <property type="entry name" value="GLUTAMATE 5-KINASE"/>
    <property type="match status" value="1"/>
</dbReference>
<dbReference type="InterPro" id="IPR015947">
    <property type="entry name" value="PUA-like_sf"/>
</dbReference>
<organism evidence="10 11">
    <name type="scientific">Kwoniella dendrophila CBS 6074</name>
    <dbReference type="NCBI Taxonomy" id="1295534"/>
    <lineage>
        <taxon>Eukaryota</taxon>
        <taxon>Fungi</taxon>
        <taxon>Dikarya</taxon>
        <taxon>Basidiomycota</taxon>
        <taxon>Agaricomycotina</taxon>
        <taxon>Tremellomycetes</taxon>
        <taxon>Tremellales</taxon>
        <taxon>Cryptococcaceae</taxon>
        <taxon>Kwoniella</taxon>
    </lineage>
</organism>
<dbReference type="Proteomes" id="UP001355207">
    <property type="component" value="Chromosome 1"/>
</dbReference>
<dbReference type="PANTHER" id="PTHR43654:SF3">
    <property type="entry name" value="GLUTAMATE 5-KINASE"/>
    <property type="match status" value="1"/>
</dbReference>
<protein>
    <submittedName>
        <fullName evidence="10">Glutamate 5-kinase</fullName>
    </submittedName>
</protein>
<evidence type="ECO:0000256" key="4">
    <source>
        <dbReference type="ARBA" id="ARBA00022741"/>
    </source>
</evidence>
<reference evidence="10 11" key="1">
    <citation type="submission" date="2024-01" db="EMBL/GenBank/DDBJ databases">
        <title>Comparative genomics of Cryptococcus and Kwoniella reveals pathogenesis evolution and contrasting modes of karyotype evolution via chromosome fusion or intercentromeric recombination.</title>
        <authorList>
            <person name="Coelho M.A."/>
            <person name="David-Palma M."/>
            <person name="Shea T."/>
            <person name="Bowers K."/>
            <person name="McGinley-Smith S."/>
            <person name="Mohammad A.W."/>
            <person name="Gnirke A."/>
            <person name="Yurkov A.M."/>
            <person name="Nowrousian M."/>
            <person name="Sun S."/>
            <person name="Cuomo C.A."/>
            <person name="Heitman J."/>
        </authorList>
    </citation>
    <scope>NUCLEOTIDE SEQUENCE [LARGE SCALE GENOMIC DNA]</scope>
    <source>
        <strain evidence="10 11">CBS 6074</strain>
    </source>
</reference>
<dbReference type="GeneID" id="91091578"/>
<keyword evidence="6" id="KW-0067">ATP-binding</keyword>
<dbReference type="PROSITE" id="PS00902">
    <property type="entry name" value="GLUTAMATE_5_KINASE"/>
    <property type="match status" value="1"/>
</dbReference>
<keyword evidence="11" id="KW-1185">Reference proteome</keyword>
<dbReference type="Gene3D" id="3.40.1160.10">
    <property type="entry name" value="Acetylglutamate kinase-like"/>
    <property type="match status" value="2"/>
</dbReference>
<dbReference type="GO" id="GO:0004349">
    <property type="term" value="F:glutamate 5-kinase activity"/>
    <property type="evidence" value="ECO:0007669"/>
    <property type="project" value="InterPro"/>
</dbReference>
<dbReference type="RefSeq" id="XP_066072798.1">
    <property type="nucleotide sequence ID" value="XM_066216701.1"/>
</dbReference>
<keyword evidence="3" id="KW-0808">Transferase</keyword>
<dbReference type="Pfam" id="PF01472">
    <property type="entry name" value="PUA"/>
    <property type="match status" value="1"/>
</dbReference>
<gene>
    <name evidence="10" type="ORF">L201_000906</name>
</gene>
<dbReference type="SUPFAM" id="SSF88697">
    <property type="entry name" value="PUA domain-like"/>
    <property type="match status" value="1"/>
</dbReference>
<dbReference type="SUPFAM" id="SSF53633">
    <property type="entry name" value="Carbamate kinase-like"/>
    <property type="match status" value="1"/>
</dbReference>
<dbReference type="GO" id="GO:0005829">
    <property type="term" value="C:cytosol"/>
    <property type="evidence" value="ECO:0007669"/>
    <property type="project" value="TreeGrafter"/>
</dbReference>
<evidence type="ECO:0000256" key="1">
    <source>
        <dbReference type="ARBA" id="ARBA00022605"/>
    </source>
</evidence>
<keyword evidence="1" id="KW-0028">Amino-acid biosynthesis</keyword>
<dbReference type="GO" id="GO:0005524">
    <property type="term" value="F:ATP binding"/>
    <property type="evidence" value="ECO:0007669"/>
    <property type="project" value="UniProtKB-KW"/>
</dbReference>
<evidence type="ECO:0000256" key="2">
    <source>
        <dbReference type="ARBA" id="ARBA00022650"/>
    </source>
</evidence>
<accession>A0AAX4JKW5</accession>
<evidence type="ECO:0000313" key="11">
    <source>
        <dbReference type="Proteomes" id="UP001355207"/>
    </source>
</evidence>
<dbReference type="AlphaFoldDB" id="A0AAX4JKW5"/>
<name>A0AAX4JKW5_9TREE</name>
<dbReference type="InterPro" id="IPR002478">
    <property type="entry name" value="PUA"/>
</dbReference>
<sequence>MTSKAKATTPLTIVIKLGTSSIVSTEYPFLPHLQLLSSIVETVVQLRSLGHRVVLCSSGAIGVGLRRMNLRGRGKGLSQKQALAAIGQGRLIALWDNLFSQLDQPIAQILLTRMDISDRTRYLNAQNTFSELLQMGVIPIVNENDTVSVTEIKFGDNDTLSAISSAIVHADYLFLLTDVECLYTDNPRNNPDAKPVRIVRDIEKVKQEVSTATLGTSLGTGGMSTKLIAAELATAAGTTTVIMHSANVKDIFGVIEKGAGPSRDISETPHLEEGPLCTRFLRRERALKDRKWWIAHGLHSAGIITIDEGAYRAIQRKESGGRLLPAGVIKVEGPFASHQAVKIIVRRKKRDHTVVNNNLMSRNSIDENIPPSPTKPSPRSLFTSTSETQSPFSPQQQQQQQQQINPTSSSLISPNLKHITSEQNQYQNQNQPETPQIDPILSLSSSIQSLDPLSKSTPQSPAINAIAERLNKVNLQQQISTTTKSNNQENEEEQLLWEEIEIGKGLTQYNSSEIDRIKGMKSAHIENILGYSESEHVVDSITFL</sequence>
<keyword evidence="4" id="KW-0547">Nucleotide-binding</keyword>
<evidence type="ECO:0000259" key="8">
    <source>
        <dbReference type="Pfam" id="PF00696"/>
    </source>
</evidence>
<keyword evidence="5" id="KW-0418">Kinase</keyword>
<dbReference type="PROSITE" id="PS50890">
    <property type="entry name" value="PUA"/>
    <property type="match status" value="1"/>
</dbReference>
<feature type="domain" description="PUA" evidence="9">
    <location>
        <begin position="302"/>
        <end position="345"/>
    </location>
</feature>
<evidence type="ECO:0000256" key="7">
    <source>
        <dbReference type="SAM" id="MobiDB-lite"/>
    </source>
</evidence>
<dbReference type="Pfam" id="PF00696">
    <property type="entry name" value="AA_kinase"/>
    <property type="match status" value="1"/>
</dbReference>
<dbReference type="FunFam" id="3.40.1160.10:FF:000041">
    <property type="entry name" value="Glutamate 5-kinase, putative"/>
    <property type="match status" value="1"/>
</dbReference>
<dbReference type="HAMAP" id="MF_00456">
    <property type="entry name" value="ProB"/>
    <property type="match status" value="1"/>
</dbReference>
<evidence type="ECO:0000259" key="9">
    <source>
        <dbReference type="Pfam" id="PF01472"/>
    </source>
</evidence>
<dbReference type="EMBL" id="CP144098">
    <property type="protein sequence ID" value="WWC86035.1"/>
    <property type="molecule type" value="Genomic_DNA"/>
</dbReference>
<dbReference type="InterPro" id="IPR019797">
    <property type="entry name" value="Glutamate_5-kinase_CS"/>
</dbReference>
<dbReference type="CDD" id="cd21157">
    <property type="entry name" value="PUA_G5K"/>
    <property type="match status" value="1"/>
</dbReference>
<dbReference type="InterPro" id="IPR041739">
    <property type="entry name" value="G5K_ProB"/>
</dbReference>
<dbReference type="NCBIfam" id="TIGR01027">
    <property type="entry name" value="proB"/>
    <property type="match status" value="1"/>
</dbReference>
<dbReference type="InterPro" id="IPR036393">
    <property type="entry name" value="AceGlu_kinase-like_sf"/>
</dbReference>
<proteinExistence type="inferred from homology"/>
<dbReference type="InterPro" id="IPR036974">
    <property type="entry name" value="PUA_sf"/>
</dbReference>
<dbReference type="GO" id="GO:1901607">
    <property type="term" value="P:alpha-amino acid biosynthetic process"/>
    <property type="evidence" value="ECO:0007669"/>
    <property type="project" value="UniProtKB-ARBA"/>
</dbReference>
<dbReference type="FunFam" id="3.40.1160.10:FF:000045">
    <property type="entry name" value="Glutamate 5-kinase, variant"/>
    <property type="match status" value="1"/>
</dbReference>
<dbReference type="Gene3D" id="2.30.130.10">
    <property type="entry name" value="PUA domain"/>
    <property type="match status" value="2"/>
</dbReference>
<feature type="compositionally biased region" description="Low complexity" evidence="7">
    <location>
        <begin position="383"/>
        <end position="410"/>
    </location>
</feature>
<evidence type="ECO:0000256" key="5">
    <source>
        <dbReference type="ARBA" id="ARBA00022777"/>
    </source>
</evidence>
<feature type="domain" description="Aspartate/glutamate/uridylate kinase" evidence="8">
    <location>
        <begin position="12"/>
        <end position="242"/>
    </location>
</feature>
<dbReference type="GO" id="GO:0003723">
    <property type="term" value="F:RNA binding"/>
    <property type="evidence" value="ECO:0007669"/>
    <property type="project" value="InterPro"/>
</dbReference>
<dbReference type="InterPro" id="IPR005715">
    <property type="entry name" value="Glu_5kinase/COase_Synthase"/>
</dbReference>